<accession>A0ABT0P520</accession>
<gene>
    <name evidence="2" type="ORF">M4438_35875</name>
</gene>
<feature type="compositionally biased region" description="Basic and acidic residues" evidence="1">
    <location>
        <begin position="17"/>
        <end position="38"/>
    </location>
</feature>
<evidence type="ECO:0000256" key="1">
    <source>
        <dbReference type="SAM" id="MobiDB-lite"/>
    </source>
</evidence>
<dbReference type="RefSeq" id="WP_249493383.1">
    <property type="nucleotide sequence ID" value="NZ_JAMCCK010000082.1"/>
</dbReference>
<evidence type="ECO:0000313" key="3">
    <source>
        <dbReference type="Proteomes" id="UP001202052"/>
    </source>
</evidence>
<protein>
    <submittedName>
        <fullName evidence="2">Uncharacterized protein</fullName>
    </submittedName>
</protein>
<keyword evidence="3" id="KW-1185">Reference proteome</keyword>
<reference evidence="2 3" key="1">
    <citation type="submission" date="2022-05" db="EMBL/GenBank/DDBJ databases">
        <title>Genome Resource of Streptomyces lavenduligriseus GA1-1, a Strain with Broad-Spectrum Antifungal Activity against Phytopathogenic Fungi.</title>
        <authorList>
            <person name="Qi D."/>
        </authorList>
    </citation>
    <scope>NUCLEOTIDE SEQUENCE [LARGE SCALE GENOMIC DNA]</scope>
    <source>
        <strain evidence="2 3">GA1-1</strain>
    </source>
</reference>
<sequence length="46" mass="5279">MPAQRTDESPGPARLDTLLERARRQQERTEEWRVRQTEEALAATAG</sequence>
<proteinExistence type="predicted"/>
<name>A0ABT0P520_9ACTN</name>
<organism evidence="2 3">
    <name type="scientific">Streptomyces lavenduligriseus</name>
    <dbReference type="NCBI Taxonomy" id="67315"/>
    <lineage>
        <taxon>Bacteria</taxon>
        <taxon>Bacillati</taxon>
        <taxon>Actinomycetota</taxon>
        <taxon>Actinomycetes</taxon>
        <taxon>Kitasatosporales</taxon>
        <taxon>Streptomycetaceae</taxon>
        <taxon>Streptomyces</taxon>
    </lineage>
</organism>
<evidence type="ECO:0000313" key="2">
    <source>
        <dbReference type="EMBL" id="MCL3998814.1"/>
    </source>
</evidence>
<dbReference type="EMBL" id="JAMCCK010000082">
    <property type="protein sequence ID" value="MCL3998814.1"/>
    <property type="molecule type" value="Genomic_DNA"/>
</dbReference>
<comment type="caution">
    <text evidence="2">The sequence shown here is derived from an EMBL/GenBank/DDBJ whole genome shotgun (WGS) entry which is preliminary data.</text>
</comment>
<feature type="region of interest" description="Disordered" evidence="1">
    <location>
        <begin position="1"/>
        <end position="46"/>
    </location>
</feature>
<dbReference type="Proteomes" id="UP001202052">
    <property type="component" value="Unassembled WGS sequence"/>
</dbReference>